<name>A0A1M5X6R1_9FLAO</name>
<dbReference type="STRING" id="421058.SAMN05421866_0006"/>
<dbReference type="EMBL" id="FQWT01000010">
    <property type="protein sequence ID" value="SHH95479.1"/>
    <property type="molecule type" value="Genomic_DNA"/>
</dbReference>
<proteinExistence type="predicted"/>
<keyword evidence="2" id="KW-1185">Reference proteome</keyword>
<gene>
    <name evidence="1" type="ORF">SAMN05421866_0006</name>
</gene>
<dbReference type="Proteomes" id="UP000184047">
    <property type="component" value="Unassembled WGS sequence"/>
</dbReference>
<dbReference type="OrthoDB" id="680884at2"/>
<reference evidence="2" key="1">
    <citation type="submission" date="2016-11" db="EMBL/GenBank/DDBJ databases">
        <authorList>
            <person name="Varghese N."/>
            <person name="Submissions S."/>
        </authorList>
    </citation>
    <scope>NUCLEOTIDE SEQUENCE [LARGE SCALE GENOMIC DNA]</scope>
    <source>
        <strain evidence="2">DSM 19055</strain>
    </source>
</reference>
<dbReference type="AlphaFoldDB" id="A0A1M5X6R1"/>
<protein>
    <submittedName>
        <fullName evidence="1">Uncharacterized protein</fullName>
    </submittedName>
</protein>
<dbReference type="RefSeq" id="WP_073066896.1">
    <property type="nucleotide sequence ID" value="NZ_FQWT01000010.1"/>
</dbReference>
<sequence length="122" mass="14077">MKLKEYIGKKEDIRKKAILSFAYNVGSFHLNSAAIKLTNANEGDYIKFFQDEENGAWYFTVSEIKSDYSIQLKNYSGKDLVFNKKELVKDLVKTINIPEGVNKLYVTGPTMINFIEYFKLSL</sequence>
<evidence type="ECO:0000313" key="1">
    <source>
        <dbReference type="EMBL" id="SHH95479.1"/>
    </source>
</evidence>
<accession>A0A1M5X6R1</accession>
<evidence type="ECO:0000313" key="2">
    <source>
        <dbReference type="Proteomes" id="UP000184047"/>
    </source>
</evidence>
<organism evidence="1 2">
    <name type="scientific">Chryseobacterium oranimense</name>
    <dbReference type="NCBI Taxonomy" id="421058"/>
    <lineage>
        <taxon>Bacteria</taxon>
        <taxon>Pseudomonadati</taxon>
        <taxon>Bacteroidota</taxon>
        <taxon>Flavobacteriia</taxon>
        <taxon>Flavobacteriales</taxon>
        <taxon>Weeksellaceae</taxon>
        <taxon>Chryseobacterium group</taxon>
        <taxon>Chryseobacterium</taxon>
    </lineage>
</organism>